<dbReference type="SUPFAM" id="SSF51294">
    <property type="entry name" value="Hedgehog/intein (Hint) domain"/>
    <property type="match status" value="1"/>
</dbReference>
<dbReference type="Gene3D" id="2.170.16.10">
    <property type="entry name" value="Hedgehog/Intein (Hint) domain"/>
    <property type="match status" value="1"/>
</dbReference>
<organism evidence="2">
    <name type="scientific">marine sediment metagenome</name>
    <dbReference type="NCBI Taxonomy" id="412755"/>
    <lineage>
        <taxon>unclassified sequences</taxon>
        <taxon>metagenomes</taxon>
        <taxon>ecological metagenomes</taxon>
    </lineage>
</organism>
<dbReference type="PROSITE" id="PS50818">
    <property type="entry name" value="INTEIN_C_TER"/>
    <property type="match status" value="1"/>
</dbReference>
<feature type="non-terminal residue" evidence="2">
    <location>
        <position position="1"/>
    </location>
</feature>
<feature type="region of interest" description="Disordered" evidence="1">
    <location>
        <begin position="1"/>
        <end position="23"/>
    </location>
</feature>
<proteinExistence type="predicted"/>
<dbReference type="AlphaFoldDB" id="A0A0F8WRE7"/>
<evidence type="ECO:0000256" key="1">
    <source>
        <dbReference type="SAM" id="MobiDB-lite"/>
    </source>
</evidence>
<dbReference type="EMBL" id="LAZR01067790">
    <property type="protein sequence ID" value="KKK50895.1"/>
    <property type="molecule type" value="Genomic_DNA"/>
</dbReference>
<evidence type="ECO:0000313" key="2">
    <source>
        <dbReference type="EMBL" id="KKK50895.1"/>
    </source>
</evidence>
<dbReference type="NCBIfam" id="TIGR01443">
    <property type="entry name" value="intein_Cterm"/>
    <property type="match status" value="1"/>
</dbReference>
<sequence>MVPPPASYGTASKGKGSGPIVRRGFRPAPCVEASSERKAFTPFSAQQIAGQGTGSIGALMTKTANAQRVGKPSESTDTTKPKTVQESVLGSFDAKRCADVYNLSVESTPEFFANGILVHNCRYWMMSRPILGAPIQGLHDPDAHPGLTKTGKRKDPPWAKQFQPALAEGSEWVESSGDEWI</sequence>
<gene>
    <name evidence="2" type="ORF">LCGC14_3120470</name>
</gene>
<protein>
    <submittedName>
        <fullName evidence="2">Uncharacterized protein</fullName>
    </submittedName>
</protein>
<comment type="caution">
    <text evidence="2">The sequence shown here is derived from an EMBL/GenBank/DDBJ whole genome shotgun (WGS) entry which is preliminary data.</text>
</comment>
<dbReference type="InterPro" id="IPR030934">
    <property type="entry name" value="Intein_C"/>
</dbReference>
<reference evidence="2" key="1">
    <citation type="journal article" date="2015" name="Nature">
        <title>Complex archaea that bridge the gap between prokaryotes and eukaryotes.</title>
        <authorList>
            <person name="Spang A."/>
            <person name="Saw J.H."/>
            <person name="Jorgensen S.L."/>
            <person name="Zaremba-Niedzwiedzka K."/>
            <person name="Martijn J."/>
            <person name="Lind A.E."/>
            <person name="van Eijk R."/>
            <person name="Schleper C."/>
            <person name="Guy L."/>
            <person name="Ettema T.J."/>
        </authorList>
    </citation>
    <scope>NUCLEOTIDE SEQUENCE</scope>
</reference>
<name>A0A0F8WRE7_9ZZZZ</name>
<accession>A0A0F8WRE7</accession>
<dbReference type="InterPro" id="IPR036844">
    <property type="entry name" value="Hint_dom_sf"/>
</dbReference>